<sequence>MDVMTLQCLWTNQPVIMDLMCLLDNLMFRVFWSLHSVHVDAYLCVLDHLAEVSRTSK</sequence>
<name>A0A8R7PD35_TRIUA</name>
<reference evidence="1" key="3">
    <citation type="submission" date="2022-06" db="UniProtKB">
        <authorList>
            <consortium name="EnsemblPlants"/>
        </authorList>
    </citation>
    <scope>IDENTIFICATION</scope>
</reference>
<proteinExistence type="predicted"/>
<accession>A0A8R7PD35</accession>
<dbReference type="Gramene" id="TuG1812G0200002079.01.T01">
    <property type="protein sequence ID" value="TuG1812G0200002079.01.T01.cds393525"/>
    <property type="gene ID" value="TuG1812G0200002079.01"/>
</dbReference>
<organism evidence="1 2">
    <name type="scientific">Triticum urartu</name>
    <name type="common">Red wild einkorn</name>
    <name type="synonym">Crithodium urartu</name>
    <dbReference type="NCBI Taxonomy" id="4572"/>
    <lineage>
        <taxon>Eukaryota</taxon>
        <taxon>Viridiplantae</taxon>
        <taxon>Streptophyta</taxon>
        <taxon>Embryophyta</taxon>
        <taxon>Tracheophyta</taxon>
        <taxon>Spermatophyta</taxon>
        <taxon>Magnoliopsida</taxon>
        <taxon>Liliopsida</taxon>
        <taxon>Poales</taxon>
        <taxon>Poaceae</taxon>
        <taxon>BOP clade</taxon>
        <taxon>Pooideae</taxon>
        <taxon>Triticodae</taxon>
        <taxon>Triticeae</taxon>
        <taxon>Triticinae</taxon>
        <taxon>Triticum</taxon>
    </lineage>
</organism>
<reference evidence="2" key="1">
    <citation type="journal article" date="2013" name="Nature">
        <title>Draft genome of the wheat A-genome progenitor Triticum urartu.</title>
        <authorList>
            <person name="Ling H.Q."/>
            <person name="Zhao S."/>
            <person name="Liu D."/>
            <person name="Wang J."/>
            <person name="Sun H."/>
            <person name="Zhang C."/>
            <person name="Fan H."/>
            <person name="Li D."/>
            <person name="Dong L."/>
            <person name="Tao Y."/>
            <person name="Gao C."/>
            <person name="Wu H."/>
            <person name="Li Y."/>
            <person name="Cui Y."/>
            <person name="Guo X."/>
            <person name="Zheng S."/>
            <person name="Wang B."/>
            <person name="Yu K."/>
            <person name="Liang Q."/>
            <person name="Yang W."/>
            <person name="Lou X."/>
            <person name="Chen J."/>
            <person name="Feng M."/>
            <person name="Jian J."/>
            <person name="Zhang X."/>
            <person name="Luo G."/>
            <person name="Jiang Y."/>
            <person name="Liu J."/>
            <person name="Wang Z."/>
            <person name="Sha Y."/>
            <person name="Zhang B."/>
            <person name="Wu H."/>
            <person name="Tang D."/>
            <person name="Shen Q."/>
            <person name="Xue P."/>
            <person name="Zou S."/>
            <person name="Wang X."/>
            <person name="Liu X."/>
            <person name="Wang F."/>
            <person name="Yang Y."/>
            <person name="An X."/>
            <person name="Dong Z."/>
            <person name="Zhang K."/>
            <person name="Zhang X."/>
            <person name="Luo M.C."/>
            <person name="Dvorak J."/>
            <person name="Tong Y."/>
            <person name="Wang J."/>
            <person name="Yang H."/>
            <person name="Li Z."/>
            <person name="Wang D."/>
            <person name="Zhang A."/>
            <person name="Wang J."/>
        </authorList>
    </citation>
    <scope>NUCLEOTIDE SEQUENCE</scope>
    <source>
        <strain evidence="2">cv. G1812</strain>
    </source>
</reference>
<evidence type="ECO:0000313" key="1">
    <source>
        <dbReference type="EnsemblPlants" id="TuG1812G0200002079.01.T01.cds393525"/>
    </source>
</evidence>
<dbReference type="Proteomes" id="UP000015106">
    <property type="component" value="Chromosome 2"/>
</dbReference>
<keyword evidence="2" id="KW-1185">Reference proteome</keyword>
<reference evidence="1" key="2">
    <citation type="submission" date="2018-03" db="EMBL/GenBank/DDBJ databases">
        <title>The Triticum urartu genome reveals the dynamic nature of wheat genome evolution.</title>
        <authorList>
            <person name="Ling H."/>
            <person name="Ma B."/>
            <person name="Shi X."/>
            <person name="Liu H."/>
            <person name="Dong L."/>
            <person name="Sun H."/>
            <person name="Cao Y."/>
            <person name="Gao Q."/>
            <person name="Zheng S."/>
            <person name="Li Y."/>
            <person name="Yu Y."/>
            <person name="Du H."/>
            <person name="Qi M."/>
            <person name="Li Y."/>
            <person name="Yu H."/>
            <person name="Cui Y."/>
            <person name="Wang N."/>
            <person name="Chen C."/>
            <person name="Wu H."/>
            <person name="Zhao Y."/>
            <person name="Zhang J."/>
            <person name="Li Y."/>
            <person name="Zhou W."/>
            <person name="Zhang B."/>
            <person name="Hu W."/>
            <person name="Eijk M."/>
            <person name="Tang J."/>
            <person name="Witsenboer H."/>
            <person name="Zhao S."/>
            <person name="Li Z."/>
            <person name="Zhang A."/>
            <person name="Wang D."/>
            <person name="Liang C."/>
        </authorList>
    </citation>
    <scope>NUCLEOTIDE SEQUENCE [LARGE SCALE GENOMIC DNA]</scope>
    <source>
        <strain evidence="1">cv. G1812</strain>
    </source>
</reference>
<protein>
    <submittedName>
        <fullName evidence="1">Uncharacterized protein</fullName>
    </submittedName>
</protein>
<evidence type="ECO:0000313" key="2">
    <source>
        <dbReference type="Proteomes" id="UP000015106"/>
    </source>
</evidence>
<dbReference type="EnsemblPlants" id="TuG1812G0200002079.01.T01">
    <property type="protein sequence ID" value="TuG1812G0200002079.01.T01.cds393525"/>
    <property type="gene ID" value="TuG1812G0200002079.01"/>
</dbReference>
<dbReference type="AlphaFoldDB" id="A0A8R7PD35"/>